<proteinExistence type="predicted"/>
<name>A0A4C1VZS0_EUMVA</name>
<organism evidence="1 2">
    <name type="scientific">Eumeta variegata</name>
    <name type="common">Bagworm moth</name>
    <name type="synonym">Eumeta japonica</name>
    <dbReference type="NCBI Taxonomy" id="151549"/>
    <lineage>
        <taxon>Eukaryota</taxon>
        <taxon>Metazoa</taxon>
        <taxon>Ecdysozoa</taxon>
        <taxon>Arthropoda</taxon>
        <taxon>Hexapoda</taxon>
        <taxon>Insecta</taxon>
        <taxon>Pterygota</taxon>
        <taxon>Neoptera</taxon>
        <taxon>Endopterygota</taxon>
        <taxon>Lepidoptera</taxon>
        <taxon>Glossata</taxon>
        <taxon>Ditrysia</taxon>
        <taxon>Tineoidea</taxon>
        <taxon>Psychidae</taxon>
        <taxon>Oiketicinae</taxon>
        <taxon>Eumeta</taxon>
    </lineage>
</organism>
<dbReference type="Proteomes" id="UP000299102">
    <property type="component" value="Unassembled WGS sequence"/>
</dbReference>
<gene>
    <name evidence="1" type="ORF">EVAR_85254_1</name>
</gene>
<reference evidence="1 2" key="1">
    <citation type="journal article" date="2019" name="Commun. Biol.">
        <title>The bagworm genome reveals a unique fibroin gene that provides high tensile strength.</title>
        <authorList>
            <person name="Kono N."/>
            <person name="Nakamura H."/>
            <person name="Ohtoshi R."/>
            <person name="Tomita M."/>
            <person name="Numata K."/>
            <person name="Arakawa K."/>
        </authorList>
    </citation>
    <scope>NUCLEOTIDE SEQUENCE [LARGE SCALE GENOMIC DNA]</scope>
</reference>
<protein>
    <submittedName>
        <fullName evidence="1">Uncharacterized protein</fullName>
    </submittedName>
</protein>
<evidence type="ECO:0000313" key="2">
    <source>
        <dbReference type="Proteomes" id="UP000299102"/>
    </source>
</evidence>
<sequence>MSSAIFCGIVALPRWPITKGVPATSLSTTRTVLKDVAVVEQTVFAQPLYQCHDIPPSAVGEPRCRFFERQNNVYGRGHECGESKGFDETEGNVFRDRRGMYFLC</sequence>
<evidence type="ECO:0000313" key="1">
    <source>
        <dbReference type="EMBL" id="GBP44100.1"/>
    </source>
</evidence>
<accession>A0A4C1VZS0</accession>
<comment type="caution">
    <text evidence="1">The sequence shown here is derived from an EMBL/GenBank/DDBJ whole genome shotgun (WGS) entry which is preliminary data.</text>
</comment>
<dbReference type="AlphaFoldDB" id="A0A4C1VZS0"/>
<keyword evidence="2" id="KW-1185">Reference proteome</keyword>
<dbReference type="EMBL" id="BGZK01000446">
    <property type="protein sequence ID" value="GBP44100.1"/>
    <property type="molecule type" value="Genomic_DNA"/>
</dbReference>